<dbReference type="PRINTS" id="PR00050">
    <property type="entry name" value="COLDSHOCK"/>
</dbReference>
<dbReference type="SUPFAM" id="SSF50249">
    <property type="entry name" value="Nucleic acid-binding proteins"/>
    <property type="match status" value="1"/>
</dbReference>
<evidence type="ECO:0000313" key="3">
    <source>
        <dbReference type="EMBL" id="RFA06691.1"/>
    </source>
</evidence>
<proteinExistence type="predicted"/>
<name>A0A3E0VAF8_9MICO</name>
<evidence type="ECO:0000259" key="2">
    <source>
        <dbReference type="PROSITE" id="PS51857"/>
    </source>
</evidence>
<dbReference type="InterPro" id="IPR011129">
    <property type="entry name" value="CSD"/>
</dbReference>
<evidence type="ECO:0000313" key="4">
    <source>
        <dbReference type="Proteomes" id="UP000256709"/>
    </source>
</evidence>
<dbReference type="Proteomes" id="UP000256709">
    <property type="component" value="Unassembled WGS sequence"/>
</dbReference>
<dbReference type="Pfam" id="PF00313">
    <property type="entry name" value="CSD"/>
    <property type="match status" value="1"/>
</dbReference>
<dbReference type="EMBL" id="NBXA01000053">
    <property type="protein sequence ID" value="RFA06691.1"/>
    <property type="molecule type" value="Genomic_DNA"/>
</dbReference>
<gene>
    <name evidence="3" type="ORF">B7R21_18695</name>
</gene>
<feature type="region of interest" description="Disordered" evidence="1">
    <location>
        <begin position="1"/>
        <end position="23"/>
    </location>
</feature>
<dbReference type="InterPro" id="IPR002059">
    <property type="entry name" value="CSP_DNA-bd"/>
</dbReference>
<dbReference type="InterPro" id="IPR012340">
    <property type="entry name" value="NA-bd_OB-fold"/>
</dbReference>
<dbReference type="Gene3D" id="2.40.50.140">
    <property type="entry name" value="Nucleic acid-binding proteins"/>
    <property type="match status" value="1"/>
</dbReference>
<feature type="domain" description="CSD" evidence="2">
    <location>
        <begin position="41"/>
        <end position="111"/>
    </location>
</feature>
<dbReference type="PROSITE" id="PS51857">
    <property type="entry name" value="CSD_2"/>
    <property type="match status" value="1"/>
</dbReference>
<comment type="caution">
    <text evidence="3">The sequence shown here is derived from an EMBL/GenBank/DDBJ whole genome shotgun (WGS) entry which is preliminary data.</text>
</comment>
<organism evidence="3 4">
    <name type="scientific">Subtercola boreus</name>
    <dbReference type="NCBI Taxonomy" id="120213"/>
    <lineage>
        <taxon>Bacteria</taxon>
        <taxon>Bacillati</taxon>
        <taxon>Actinomycetota</taxon>
        <taxon>Actinomycetes</taxon>
        <taxon>Micrococcales</taxon>
        <taxon>Microbacteriaceae</taxon>
        <taxon>Subtercola</taxon>
    </lineage>
</organism>
<dbReference type="SMART" id="SM00357">
    <property type="entry name" value="CSP"/>
    <property type="match status" value="1"/>
</dbReference>
<sequence>MGSRPGPLNRQGSGPKTGPPPELLLGRRRVCRCRYPRGVETVTGSVVWWNDDEGWGALSSDAVPSEVFAHFSEVQMEGYRVLRSGQDVVFEVEHFPAGVDGYVYRAWKIRVPAS</sequence>
<reference evidence="3 4" key="1">
    <citation type="submission" date="2017-04" db="EMBL/GenBank/DDBJ databases">
        <title>Comparative genome analysis of Subtercola boreus.</title>
        <authorList>
            <person name="Cho Y.-J."/>
            <person name="Cho A."/>
            <person name="Kim O.-S."/>
            <person name="Lee J.-I."/>
        </authorList>
    </citation>
    <scope>NUCLEOTIDE SEQUENCE [LARGE SCALE GENOMIC DNA]</scope>
    <source>
        <strain evidence="3 4">P27444</strain>
    </source>
</reference>
<evidence type="ECO:0000256" key="1">
    <source>
        <dbReference type="SAM" id="MobiDB-lite"/>
    </source>
</evidence>
<protein>
    <recommendedName>
        <fullName evidence="2">CSD domain-containing protein</fullName>
    </recommendedName>
</protein>
<dbReference type="OrthoDB" id="5195005at2"/>
<dbReference type="AlphaFoldDB" id="A0A3E0VAF8"/>
<accession>A0A3E0VAF8</accession>
<dbReference type="GO" id="GO:0003676">
    <property type="term" value="F:nucleic acid binding"/>
    <property type="evidence" value="ECO:0007669"/>
    <property type="project" value="InterPro"/>
</dbReference>